<dbReference type="EMBL" id="CP009533">
    <property type="protein sequence ID" value="AIS17398.1"/>
    <property type="molecule type" value="Genomic_DNA"/>
</dbReference>
<proteinExistence type="inferred from homology"/>
<evidence type="ECO:0000256" key="5">
    <source>
        <dbReference type="ARBA" id="ARBA00022692"/>
    </source>
</evidence>
<evidence type="ECO:0000256" key="9">
    <source>
        <dbReference type="RuleBase" id="RU363032"/>
    </source>
</evidence>
<keyword evidence="6" id="KW-0029">Amino-acid transport</keyword>
<dbReference type="HOGENOM" id="CLU_019602_1_0_6"/>
<dbReference type="SUPFAM" id="SSF161098">
    <property type="entry name" value="MetI-like"/>
    <property type="match status" value="1"/>
</dbReference>
<dbReference type="eggNOG" id="COG0765">
    <property type="taxonomic scope" value="Bacteria"/>
</dbReference>
<evidence type="ECO:0000256" key="8">
    <source>
        <dbReference type="ARBA" id="ARBA00023136"/>
    </source>
</evidence>
<evidence type="ECO:0000256" key="4">
    <source>
        <dbReference type="ARBA" id="ARBA00022475"/>
    </source>
</evidence>
<dbReference type="Pfam" id="PF00528">
    <property type="entry name" value="BPD_transp_1"/>
    <property type="match status" value="1"/>
</dbReference>
<dbReference type="CDD" id="cd06261">
    <property type="entry name" value="TM_PBP2"/>
    <property type="match status" value="1"/>
</dbReference>
<evidence type="ECO:0000259" key="10">
    <source>
        <dbReference type="PROSITE" id="PS50928"/>
    </source>
</evidence>
<keyword evidence="12" id="KW-1185">Reference proteome</keyword>
<dbReference type="PROSITE" id="PS50928">
    <property type="entry name" value="ABC_TM1"/>
    <property type="match status" value="1"/>
</dbReference>
<dbReference type="GO" id="GO:0043190">
    <property type="term" value="C:ATP-binding cassette (ABC) transporter complex"/>
    <property type="evidence" value="ECO:0007669"/>
    <property type="project" value="InterPro"/>
</dbReference>
<evidence type="ECO:0000313" key="12">
    <source>
        <dbReference type="Proteomes" id="UP000029499"/>
    </source>
</evidence>
<name>A0A089YM04_9PSED</name>
<feature type="transmembrane region" description="Helical" evidence="9">
    <location>
        <begin position="161"/>
        <end position="177"/>
    </location>
</feature>
<dbReference type="KEGG" id="prh:LT40_08300"/>
<evidence type="ECO:0000313" key="11">
    <source>
        <dbReference type="EMBL" id="AIS17398.1"/>
    </source>
</evidence>
<sequence>MFDYTFQWRAAWRALPDMLQGAWVTFETAALSMIFGVLIALLLTVMRAGSERTLRGRVLRGIGDGWVSIARNTPSLFQIYILYFGLGSMGLHVSSWLALLAGITFNNAGYLAENFRGGLKAVPDTQMRAARSLGMSAFQAYRMIIVPQLLRVVFYPLSNQMVWAVLMTSLGVVVGLNDDLTGVTQDYNVKTFRTFEYFAMAAVLYYLIAKLIVGLARLLSWRLFRY</sequence>
<dbReference type="PANTHER" id="PTHR30614">
    <property type="entry name" value="MEMBRANE COMPONENT OF AMINO ACID ABC TRANSPORTER"/>
    <property type="match status" value="1"/>
</dbReference>
<dbReference type="NCBIfam" id="TIGR01726">
    <property type="entry name" value="HEQRo_perm_3TM"/>
    <property type="match status" value="1"/>
</dbReference>
<dbReference type="InterPro" id="IPR035906">
    <property type="entry name" value="MetI-like_sf"/>
</dbReference>
<gene>
    <name evidence="11" type="ORF">LT40_08300</name>
</gene>
<dbReference type="RefSeq" id="WP_043188697.1">
    <property type="nucleotide sequence ID" value="NZ_CP009533.1"/>
</dbReference>
<organism evidence="11 12">
    <name type="scientific">Pseudomonas rhizosphaerae</name>
    <dbReference type="NCBI Taxonomy" id="216142"/>
    <lineage>
        <taxon>Bacteria</taxon>
        <taxon>Pseudomonadati</taxon>
        <taxon>Pseudomonadota</taxon>
        <taxon>Gammaproteobacteria</taxon>
        <taxon>Pseudomonadales</taxon>
        <taxon>Pseudomonadaceae</taxon>
        <taxon>Pseudomonas</taxon>
    </lineage>
</organism>
<evidence type="ECO:0000256" key="1">
    <source>
        <dbReference type="ARBA" id="ARBA00004429"/>
    </source>
</evidence>
<feature type="transmembrane region" description="Helical" evidence="9">
    <location>
        <begin position="80"/>
        <end position="105"/>
    </location>
</feature>
<comment type="subcellular location">
    <subcellularLocation>
        <location evidence="1">Cell inner membrane</location>
        <topology evidence="1">Multi-pass membrane protein</topology>
    </subcellularLocation>
    <subcellularLocation>
        <location evidence="9">Cell membrane</location>
        <topology evidence="9">Multi-pass membrane protein</topology>
    </subcellularLocation>
</comment>
<dbReference type="InterPro" id="IPR000515">
    <property type="entry name" value="MetI-like"/>
</dbReference>
<dbReference type="Proteomes" id="UP000029499">
    <property type="component" value="Chromosome"/>
</dbReference>
<keyword evidence="3 9" id="KW-0813">Transport</keyword>
<feature type="transmembrane region" description="Helical" evidence="9">
    <location>
        <begin position="20"/>
        <end position="45"/>
    </location>
</feature>
<evidence type="ECO:0000256" key="6">
    <source>
        <dbReference type="ARBA" id="ARBA00022970"/>
    </source>
</evidence>
<dbReference type="OrthoDB" id="7341446at2"/>
<dbReference type="GO" id="GO:0015184">
    <property type="term" value="F:L-cystine transmembrane transporter activity"/>
    <property type="evidence" value="ECO:0007669"/>
    <property type="project" value="TreeGrafter"/>
</dbReference>
<feature type="transmembrane region" description="Helical" evidence="9">
    <location>
        <begin position="197"/>
        <end position="219"/>
    </location>
</feature>
<evidence type="ECO:0000256" key="3">
    <source>
        <dbReference type="ARBA" id="ARBA00022448"/>
    </source>
</evidence>
<keyword evidence="7 9" id="KW-1133">Transmembrane helix</keyword>
<dbReference type="Gene3D" id="1.10.3720.10">
    <property type="entry name" value="MetI-like"/>
    <property type="match status" value="1"/>
</dbReference>
<keyword evidence="8 9" id="KW-0472">Membrane</keyword>
<dbReference type="InterPro" id="IPR010065">
    <property type="entry name" value="AA_ABC_transptr_permease_3TM"/>
</dbReference>
<accession>A0A089YM04</accession>
<dbReference type="STRING" id="216142.LT40_08300"/>
<evidence type="ECO:0000256" key="7">
    <source>
        <dbReference type="ARBA" id="ARBA00022989"/>
    </source>
</evidence>
<protein>
    <submittedName>
        <fullName evidence="11">ABC transporter permease</fullName>
    </submittedName>
</protein>
<keyword evidence="4" id="KW-1003">Cell membrane</keyword>
<dbReference type="AlphaFoldDB" id="A0A089YM04"/>
<evidence type="ECO:0000256" key="2">
    <source>
        <dbReference type="ARBA" id="ARBA00010072"/>
    </source>
</evidence>
<keyword evidence="5 9" id="KW-0812">Transmembrane</keyword>
<comment type="similarity">
    <text evidence="2">Belongs to the binding-protein-dependent transport system permease family. HisMQ subfamily.</text>
</comment>
<reference evidence="11 12" key="1">
    <citation type="journal article" date="2015" name="J. Biotechnol.">
        <title>Complete genome sequence of Pseudomonas rhizosphaerae IH5T (=DSM 16299T), a phosphate-solubilizing rhizobacterium for bacterial biofertilizer.</title>
        <authorList>
            <person name="Kwak Y."/>
            <person name="Jung B.K."/>
            <person name="Shin J.H."/>
        </authorList>
    </citation>
    <scope>NUCLEOTIDE SEQUENCE [LARGE SCALE GENOMIC DNA]</scope>
    <source>
        <strain evidence="11">DSM 16299</strain>
    </source>
</reference>
<dbReference type="InterPro" id="IPR043429">
    <property type="entry name" value="ArtM/GltK/GlnP/TcyL/YhdX-like"/>
</dbReference>
<feature type="domain" description="ABC transmembrane type-1" evidence="10">
    <location>
        <begin position="22"/>
        <end position="216"/>
    </location>
</feature>
<dbReference type="PANTHER" id="PTHR30614:SF0">
    <property type="entry name" value="L-CYSTINE TRANSPORT SYSTEM PERMEASE PROTEIN TCYL"/>
    <property type="match status" value="1"/>
</dbReference>